<keyword evidence="3" id="KW-1185">Reference proteome</keyword>
<dbReference type="EMBL" id="PSKQ01000024">
    <property type="protein sequence ID" value="MBE8722606.1"/>
    <property type="molecule type" value="Genomic_DNA"/>
</dbReference>
<keyword evidence="1" id="KW-0732">Signal</keyword>
<evidence type="ECO:0000256" key="1">
    <source>
        <dbReference type="SAM" id="SignalP"/>
    </source>
</evidence>
<feature type="signal peptide" evidence="1">
    <location>
        <begin position="1"/>
        <end position="18"/>
    </location>
</feature>
<proteinExistence type="predicted"/>
<evidence type="ECO:0000313" key="3">
    <source>
        <dbReference type="Proteomes" id="UP000618319"/>
    </source>
</evidence>
<dbReference type="RefSeq" id="WP_196938997.1">
    <property type="nucleotide sequence ID" value="NZ_MU158689.1"/>
</dbReference>
<evidence type="ECO:0000313" key="2">
    <source>
        <dbReference type="EMBL" id="MBE8722606.1"/>
    </source>
</evidence>
<organism evidence="2 3">
    <name type="scientific">Sphingobacterium pedocola</name>
    <dbReference type="NCBI Taxonomy" id="2082722"/>
    <lineage>
        <taxon>Bacteria</taxon>
        <taxon>Pseudomonadati</taxon>
        <taxon>Bacteroidota</taxon>
        <taxon>Sphingobacteriia</taxon>
        <taxon>Sphingobacteriales</taxon>
        <taxon>Sphingobacteriaceae</taxon>
        <taxon>Sphingobacterium</taxon>
    </lineage>
</organism>
<feature type="chain" id="PRO_5045522195" evidence="1">
    <location>
        <begin position="19"/>
        <end position="205"/>
    </location>
</feature>
<comment type="caution">
    <text evidence="2">The sequence shown here is derived from an EMBL/GenBank/DDBJ whole genome shotgun (WGS) entry which is preliminary data.</text>
</comment>
<reference evidence="2 3" key="1">
    <citation type="submission" date="2018-02" db="EMBL/GenBank/DDBJ databases">
        <title>Sphingobacterium KA21.</title>
        <authorList>
            <person name="Vasarhelyi B.M."/>
            <person name="Deshmukh S."/>
            <person name="Balint B."/>
            <person name="Kukolya J."/>
        </authorList>
    </citation>
    <scope>NUCLEOTIDE SEQUENCE [LARGE SCALE GENOMIC DNA]</scope>
    <source>
        <strain evidence="2 3">Ka21</strain>
    </source>
</reference>
<accession>A0ABR9TBA3</accession>
<dbReference type="Proteomes" id="UP000618319">
    <property type="component" value="Unassembled WGS sequence"/>
</dbReference>
<name>A0ABR9TBA3_9SPHI</name>
<sequence>MNNLILIFLLLFGFTVSGQDMTLDVAKAHYEKSIGASTRKATVMQLNPQLYWDFNTVQTKSNGQAVVLVPIKAESIYSRFTSNKVVPFDYGNHAIFYYGPNNTIQSFWITKIFPSVIPTTGKQVDFHDLSRYFIIRDLQGNVISVIPGKGGSLKSTELLKLIYWKYNLKTNKYEKALDENISLQKFLSKNMEILESAAFENVKAD</sequence>
<gene>
    <name evidence="2" type="ORF">C4F40_17935</name>
</gene>
<protein>
    <submittedName>
        <fullName evidence="2">Uncharacterized protein</fullName>
    </submittedName>
</protein>